<reference evidence="1 2" key="1">
    <citation type="submission" date="2020-06" db="EMBL/GenBank/DDBJ databases">
        <title>Transcriptomic and genomic resources for Thalictrum thalictroides and T. hernandezii: Facilitating candidate gene discovery in an emerging model plant lineage.</title>
        <authorList>
            <person name="Arias T."/>
            <person name="Riano-Pachon D.M."/>
            <person name="Di Stilio V.S."/>
        </authorList>
    </citation>
    <scope>NUCLEOTIDE SEQUENCE [LARGE SCALE GENOMIC DNA]</scope>
    <source>
        <strain evidence="2">cv. WT478/WT964</strain>
        <tissue evidence="1">Leaves</tissue>
    </source>
</reference>
<accession>A0A7J6W8L8</accession>
<name>A0A7J6W8L8_THATH</name>
<gene>
    <name evidence="1" type="ORF">FRX31_017721</name>
</gene>
<protein>
    <submittedName>
        <fullName evidence="1">Uncharacterized protein</fullName>
    </submittedName>
</protein>
<evidence type="ECO:0000313" key="2">
    <source>
        <dbReference type="Proteomes" id="UP000554482"/>
    </source>
</evidence>
<dbReference type="AlphaFoldDB" id="A0A7J6W8L8"/>
<dbReference type="Proteomes" id="UP000554482">
    <property type="component" value="Unassembled WGS sequence"/>
</dbReference>
<evidence type="ECO:0000313" key="1">
    <source>
        <dbReference type="EMBL" id="KAF5192692.1"/>
    </source>
</evidence>
<keyword evidence="2" id="KW-1185">Reference proteome</keyword>
<organism evidence="1 2">
    <name type="scientific">Thalictrum thalictroides</name>
    <name type="common">Rue-anemone</name>
    <name type="synonym">Anemone thalictroides</name>
    <dbReference type="NCBI Taxonomy" id="46969"/>
    <lineage>
        <taxon>Eukaryota</taxon>
        <taxon>Viridiplantae</taxon>
        <taxon>Streptophyta</taxon>
        <taxon>Embryophyta</taxon>
        <taxon>Tracheophyta</taxon>
        <taxon>Spermatophyta</taxon>
        <taxon>Magnoliopsida</taxon>
        <taxon>Ranunculales</taxon>
        <taxon>Ranunculaceae</taxon>
        <taxon>Thalictroideae</taxon>
        <taxon>Thalictrum</taxon>
    </lineage>
</organism>
<sequence length="117" mass="13175">MVLVPGLHLIDKEDTLYHVIHVSEHPDILESRGLHMMHSGSVKIILSLCDFPESQSCCCSKKECRTLHQHVCGIWYLMPLLAYTRSRFTGSPQSLEVAMVKGDSDASENRPKSPRDV</sequence>
<dbReference type="EMBL" id="JABWDY010021034">
    <property type="protein sequence ID" value="KAF5192692.1"/>
    <property type="molecule type" value="Genomic_DNA"/>
</dbReference>
<proteinExistence type="predicted"/>
<comment type="caution">
    <text evidence="1">The sequence shown here is derived from an EMBL/GenBank/DDBJ whole genome shotgun (WGS) entry which is preliminary data.</text>
</comment>